<dbReference type="Pfam" id="PF00400">
    <property type="entry name" value="WD40"/>
    <property type="match status" value="3"/>
</dbReference>
<dbReference type="AlphaFoldDB" id="A0AAD8YQ58"/>
<evidence type="ECO:0000256" key="1">
    <source>
        <dbReference type="ARBA" id="ARBA00022574"/>
    </source>
</evidence>
<keyword evidence="1 3" id="KW-0853">WD repeat</keyword>
<evidence type="ECO:0000313" key="5">
    <source>
        <dbReference type="Proteomes" id="UP001239994"/>
    </source>
</evidence>
<sequence>MATAKEAELLECRLSVEDLKKLQRLFLQTDGSSVALSMRRAEFIEQAWAAVGHGSREEYGDLFDSVDVSREGWVDWEHLASFLLLGLFEKEEHARNAAVPRWRPARTLPATHGGPVQSVAHLGTSGRYLSASKEGTLAVWSEDLTLLKTHRLANDSVMPKDLWVTGMVLLANVNKIAVSFTCKEVCFYDLLSKQEFSCQYKVHSLCNTPISLHYWHHPQRPEQAVLSIGDVAGQVSGLCFRSALISLFERPSMSVEHDSVVSISWAELQQGRHRCCYTVTHTAHGAHWVRTVRFLGPLEAFASCSSASQSSLVLAWKEASAGPLRVTSFHTEKGLADLDYHPGLNLIATAGLNNQVCLWNPYVVSKPVGVLRGHVTSVVAVQFMLAKKQLISFSKDKVISSDSSSGVTCWLMDTGQKVKHFTRCHGDAEITTMALDETQTRLFTAGTDGAVKVWDFNGHCHHRLNAGRGVAVEISQILVLRRTVLVFGWERMVTVFRLNMFSKYFVEPSEWKGAVHHCNDILCAAFRPPQTLVTGGSDGEIIAWNNSTENALRKLSLGKQQHLLKFSSDSAFCKTSAVQPSTNSSAPGGEEDPERVTRLVFLEGRKGAAASVGGADLVSCGGSGMVRFWNTANSCVVGEFVAHKDSGSIILTVDSRGRYLVTADMDGWLKVWDIQEYCIHPAESVTNQMPMLLSSLRAHIDCVTHLETCVHGEQLFLLSASADCSLVLSYLPGPTIGIFGQEVHWRLGEVGRATLKEEREANPESSQETTAPAVVRETAPEQVHPDPDSAVAAVCSEAEENDGQADMLQLSILDDRFAVQGRSFKKGHGIWQSDIRQHLYVNGAHSTDIGTFRELRIEELDPVDELTKPDFVINPHLYFEKMWESFTPTPPPPAVTRETCLKAAFDERSLFPKDVLEQVDRPPGLRRYTQKVTVMRNDARAIHRNVGSRCPVASVRGLSRRELLYLSMSKFTENALEHNRVLLKPALETQGWDVFNHQQWPVFSASKAENNRKKKEEKVEVKEMYAKTEV</sequence>
<reference evidence="4" key="1">
    <citation type="submission" date="2023-03" db="EMBL/GenBank/DDBJ databases">
        <title>Electrophorus voltai genome.</title>
        <authorList>
            <person name="Bian C."/>
        </authorList>
    </citation>
    <scope>NUCLEOTIDE SEQUENCE</scope>
    <source>
        <strain evidence="4">CB-2022</strain>
        <tissue evidence="4">Muscle</tissue>
    </source>
</reference>
<dbReference type="PANTHER" id="PTHR44324:SF1">
    <property type="entry name" value="WD REPEAT-CONTAINING PROTEIN 49"/>
    <property type="match status" value="1"/>
</dbReference>
<dbReference type="InterPro" id="IPR015943">
    <property type="entry name" value="WD40/YVTN_repeat-like_dom_sf"/>
</dbReference>
<gene>
    <name evidence="4" type="ORF">P4O66_018589</name>
</gene>
<dbReference type="PROSITE" id="PS00678">
    <property type="entry name" value="WD_REPEATS_1"/>
    <property type="match status" value="2"/>
</dbReference>
<evidence type="ECO:0000256" key="2">
    <source>
        <dbReference type="ARBA" id="ARBA00022737"/>
    </source>
</evidence>
<dbReference type="EMBL" id="JAROKS010000026">
    <property type="protein sequence ID" value="KAK1785172.1"/>
    <property type="molecule type" value="Genomic_DNA"/>
</dbReference>
<name>A0AAD8YQ58_9TELE</name>
<dbReference type="InterPro" id="IPR019775">
    <property type="entry name" value="WD40_repeat_CS"/>
</dbReference>
<dbReference type="SMART" id="SM00320">
    <property type="entry name" value="WD40"/>
    <property type="match status" value="9"/>
</dbReference>
<dbReference type="PROSITE" id="PS50082">
    <property type="entry name" value="WD_REPEATS_2"/>
    <property type="match status" value="2"/>
</dbReference>
<dbReference type="InterPro" id="IPR051242">
    <property type="entry name" value="WD-EF-hand_domain"/>
</dbReference>
<evidence type="ECO:0000313" key="4">
    <source>
        <dbReference type="EMBL" id="KAK1785172.1"/>
    </source>
</evidence>
<evidence type="ECO:0000256" key="3">
    <source>
        <dbReference type="PROSITE-ProRule" id="PRU00221"/>
    </source>
</evidence>
<dbReference type="SUPFAM" id="SSF50978">
    <property type="entry name" value="WD40 repeat-like"/>
    <property type="match status" value="2"/>
</dbReference>
<dbReference type="Proteomes" id="UP001239994">
    <property type="component" value="Unassembled WGS sequence"/>
</dbReference>
<dbReference type="InterPro" id="IPR001680">
    <property type="entry name" value="WD40_rpt"/>
</dbReference>
<dbReference type="Gene3D" id="2.130.10.10">
    <property type="entry name" value="YVTN repeat-like/Quinoprotein amine dehydrogenase"/>
    <property type="match status" value="3"/>
</dbReference>
<feature type="repeat" description="WD" evidence="3">
    <location>
        <begin position="514"/>
        <end position="554"/>
    </location>
</feature>
<keyword evidence="2" id="KW-0677">Repeat</keyword>
<evidence type="ECO:0008006" key="6">
    <source>
        <dbReference type="Google" id="ProtNLM"/>
    </source>
</evidence>
<proteinExistence type="predicted"/>
<comment type="caution">
    <text evidence="4">The sequence shown here is derived from an EMBL/GenBank/DDBJ whole genome shotgun (WGS) entry which is preliminary data.</text>
</comment>
<accession>A0AAD8YQ58</accession>
<organism evidence="4 5">
    <name type="scientific">Electrophorus voltai</name>
    <dbReference type="NCBI Taxonomy" id="2609070"/>
    <lineage>
        <taxon>Eukaryota</taxon>
        <taxon>Metazoa</taxon>
        <taxon>Chordata</taxon>
        <taxon>Craniata</taxon>
        <taxon>Vertebrata</taxon>
        <taxon>Euteleostomi</taxon>
        <taxon>Actinopterygii</taxon>
        <taxon>Neopterygii</taxon>
        <taxon>Teleostei</taxon>
        <taxon>Ostariophysi</taxon>
        <taxon>Gymnotiformes</taxon>
        <taxon>Gymnotoidei</taxon>
        <taxon>Gymnotidae</taxon>
        <taxon>Electrophorus</taxon>
    </lineage>
</organism>
<dbReference type="PANTHER" id="PTHR44324">
    <property type="entry name" value="WD40 REPEAT DOMAIN 95"/>
    <property type="match status" value="1"/>
</dbReference>
<keyword evidence="5" id="KW-1185">Reference proteome</keyword>
<protein>
    <recommendedName>
        <fullName evidence="6">WD repeat domain 49</fullName>
    </recommendedName>
</protein>
<dbReference type="InterPro" id="IPR036322">
    <property type="entry name" value="WD40_repeat_dom_sf"/>
</dbReference>
<feature type="repeat" description="WD" evidence="3">
    <location>
        <begin position="430"/>
        <end position="457"/>
    </location>
</feature>